<evidence type="ECO:0000256" key="1">
    <source>
        <dbReference type="SAM" id="MobiDB-lite"/>
    </source>
</evidence>
<keyword evidence="2" id="KW-0812">Transmembrane</keyword>
<keyword evidence="2" id="KW-0472">Membrane</keyword>
<organism evidence="3 4">
    <name type="scientific">Diaporthe vaccinii</name>
    <dbReference type="NCBI Taxonomy" id="105482"/>
    <lineage>
        <taxon>Eukaryota</taxon>
        <taxon>Fungi</taxon>
        <taxon>Dikarya</taxon>
        <taxon>Ascomycota</taxon>
        <taxon>Pezizomycotina</taxon>
        <taxon>Sordariomycetes</taxon>
        <taxon>Sordariomycetidae</taxon>
        <taxon>Diaporthales</taxon>
        <taxon>Diaporthaceae</taxon>
        <taxon>Diaporthe</taxon>
        <taxon>Diaporthe eres species complex</taxon>
    </lineage>
</organism>
<comment type="caution">
    <text evidence="3">The sequence shown here is derived from an EMBL/GenBank/DDBJ whole genome shotgun (WGS) entry which is preliminary data.</text>
</comment>
<keyword evidence="2" id="KW-1133">Transmembrane helix</keyword>
<evidence type="ECO:0000313" key="4">
    <source>
        <dbReference type="Proteomes" id="UP001600888"/>
    </source>
</evidence>
<feature type="region of interest" description="Disordered" evidence="1">
    <location>
        <begin position="1"/>
        <end position="25"/>
    </location>
</feature>
<name>A0ABR4F2B4_9PEZI</name>
<dbReference type="Proteomes" id="UP001600888">
    <property type="component" value="Unassembled WGS sequence"/>
</dbReference>
<protein>
    <submittedName>
        <fullName evidence="3">Uncharacterized protein</fullName>
    </submittedName>
</protein>
<accession>A0ABR4F2B4</accession>
<evidence type="ECO:0000256" key="2">
    <source>
        <dbReference type="SAM" id="Phobius"/>
    </source>
</evidence>
<gene>
    <name evidence="3" type="ORF">FJTKL_03473</name>
</gene>
<reference evidence="3 4" key="1">
    <citation type="submission" date="2024-03" db="EMBL/GenBank/DDBJ databases">
        <title>A high-quality draft genome sequence of Diaporthe vaccinii, a causative agent of upright dieback and viscid rot disease in cranberry plants.</title>
        <authorList>
            <person name="Sarrasin M."/>
            <person name="Lang B.F."/>
            <person name="Burger G."/>
        </authorList>
    </citation>
    <scope>NUCLEOTIDE SEQUENCE [LARGE SCALE GENOMIC DNA]</scope>
    <source>
        <strain evidence="3 4">IS7</strain>
    </source>
</reference>
<sequence length="84" mass="9375">MSECDPTKIPLSVAPPGQSNDVTGGPSQAWMPRLAIYTTLPVAVGFVLSRIYARLKFRIAFGWDDGLCLAAMRWLLWCDVVNRY</sequence>
<keyword evidence="4" id="KW-1185">Reference proteome</keyword>
<dbReference type="EMBL" id="JBAWTH010000015">
    <property type="protein sequence ID" value="KAL2288819.1"/>
    <property type="molecule type" value="Genomic_DNA"/>
</dbReference>
<proteinExistence type="predicted"/>
<feature type="transmembrane region" description="Helical" evidence="2">
    <location>
        <begin position="34"/>
        <end position="53"/>
    </location>
</feature>
<evidence type="ECO:0000313" key="3">
    <source>
        <dbReference type="EMBL" id="KAL2288819.1"/>
    </source>
</evidence>